<keyword evidence="9 12" id="KW-1133">Transmembrane helix</keyword>
<dbReference type="CDD" id="cd06853">
    <property type="entry name" value="GT_WecA_like"/>
    <property type="match status" value="1"/>
</dbReference>
<proteinExistence type="inferred from homology"/>
<dbReference type="Proteomes" id="UP001598201">
    <property type="component" value="Unassembled WGS sequence"/>
</dbReference>
<feature type="transmembrane region" description="Helical" evidence="12">
    <location>
        <begin position="212"/>
        <end position="234"/>
    </location>
</feature>
<comment type="catalytic activity">
    <reaction evidence="12">
        <text>di-trans,octa-cis-undecaprenyl phosphate + UDP-N-acetyl-alpha-D-glucosamine = N-acetyl-alpha-D-glucosaminyl-di-trans,octa-cis-undecaprenyl diphosphate + UMP</text>
        <dbReference type="Rhea" id="RHEA:28090"/>
        <dbReference type="ChEBI" id="CHEBI:57705"/>
        <dbReference type="ChEBI" id="CHEBI:57865"/>
        <dbReference type="ChEBI" id="CHEBI:60392"/>
        <dbReference type="ChEBI" id="CHEBI:62959"/>
        <dbReference type="EC" id="2.7.8.33"/>
    </reaction>
</comment>
<keyword evidence="3 12" id="KW-0997">Cell inner membrane</keyword>
<feature type="transmembrane region" description="Helical" evidence="12">
    <location>
        <begin position="132"/>
        <end position="150"/>
    </location>
</feature>
<evidence type="ECO:0000313" key="13">
    <source>
        <dbReference type="EMBL" id="MFD3226924.1"/>
    </source>
</evidence>
<feature type="transmembrane region" description="Helical" evidence="12">
    <location>
        <begin position="49"/>
        <end position="69"/>
    </location>
</feature>
<evidence type="ECO:0000313" key="14">
    <source>
        <dbReference type="Proteomes" id="UP001598201"/>
    </source>
</evidence>
<feature type="transmembrane region" description="Helical" evidence="12">
    <location>
        <begin position="187"/>
        <end position="205"/>
    </location>
</feature>
<sequence length="364" mass="40180">MEKDVNGMYGFLFVTPIICFIFLLAARAVSIKLKLVDKPDYRKKHSSNIPLVGGIAIYLTVVVINLLFFPSVAHNNAFLMSSFLLVCIGVLDDRYALSVFLRVIVQAAGAIIIMSDGVYISSFGNLWNNYELRLGILSFPVSLLAVWASVNAFNMIDGIDGLLGGLSILSFTGLAICFAVAGKIPMALYCQLFIAAIVPFIILNVSCSRLKVFMGDAGSTFLGFTVIWAIMLATGEYNAVMAPATAIWLIAVPLMDLVAVMFGRLIRRHSPFKPDRTHLHHLLINYGFSNKKTLSIILLGSFLMNAFGIGLNILKVNELLSLFLFCLIFVIYCFVRHWLAIHTKYSEVSPGDENNNETIEISVQ</sequence>
<keyword evidence="10 12" id="KW-0472">Membrane</keyword>
<evidence type="ECO:0000256" key="12">
    <source>
        <dbReference type="HAMAP-Rule" id="MF_02030"/>
    </source>
</evidence>
<gene>
    <name evidence="12 13" type="primary">wecA</name>
    <name evidence="13" type="ORF">ACFPK4_25620</name>
</gene>
<feature type="transmembrane region" description="Helical" evidence="12">
    <location>
        <begin position="246"/>
        <end position="266"/>
    </location>
</feature>
<reference evidence="13 14" key="1">
    <citation type="submission" date="2024-09" db="EMBL/GenBank/DDBJ databases">
        <title>Genomes of Rahnella.</title>
        <authorList>
            <person name="Mnguni F.C."/>
            <person name="Shin G.Y."/>
            <person name="Coutinho T."/>
        </authorList>
    </citation>
    <scope>NUCLEOTIDE SEQUENCE [LARGE SCALE GENOMIC DNA]</scope>
    <source>
        <strain evidence="13 14">20WA0057</strain>
    </source>
</reference>
<keyword evidence="11 12" id="KW-0464">Manganese</keyword>
<evidence type="ECO:0000256" key="4">
    <source>
        <dbReference type="ARBA" id="ARBA00022676"/>
    </source>
</evidence>
<name>A0ABW6CJN8_RAHSY</name>
<dbReference type="NCBIfam" id="TIGR02380">
    <property type="entry name" value="ECA_wecA"/>
    <property type="match status" value="1"/>
</dbReference>
<dbReference type="EC" id="2.7.8.33" evidence="12"/>
<comment type="function">
    <text evidence="12">Catalyzes the transfer of the GlcNAc-1-phosphate moiety from UDP-GlcNAc onto the carrier lipid undecaprenyl phosphate (C55-P), yielding GlcNAc-pyrophosphoryl-undecaprenyl (GlcNAc-PP-C55).</text>
</comment>
<feature type="transmembrane region" description="Helical" evidence="12">
    <location>
        <begin position="99"/>
        <end position="120"/>
    </location>
</feature>
<comment type="cofactor">
    <cofactor evidence="12">
        <name>Mn(2+)</name>
        <dbReference type="ChEBI" id="CHEBI:29035"/>
    </cofactor>
</comment>
<feature type="transmembrane region" description="Helical" evidence="12">
    <location>
        <begin position="6"/>
        <end position="29"/>
    </location>
</feature>
<dbReference type="RefSeq" id="WP_223509105.1">
    <property type="nucleotide sequence ID" value="NC_015061.1"/>
</dbReference>
<dbReference type="HAMAP" id="MF_02030">
    <property type="entry name" value="WecA_Gammaproteo"/>
    <property type="match status" value="1"/>
</dbReference>
<evidence type="ECO:0000256" key="9">
    <source>
        <dbReference type="ARBA" id="ARBA00022989"/>
    </source>
</evidence>
<organism evidence="13 14">
    <name type="scientific">Rahnella sp. (strain Y9602)</name>
    <dbReference type="NCBI Taxonomy" id="2703885"/>
    <lineage>
        <taxon>Bacteria</taxon>
        <taxon>Pseudomonadati</taxon>
        <taxon>Pseudomonadota</taxon>
        <taxon>Gammaproteobacteria</taxon>
        <taxon>Enterobacterales</taxon>
        <taxon>Yersiniaceae</taxon>
        <taxon>Rahnella</taxon>
    </lineage>
</organism>
<dbReference type="InterPro" id="IPR000715">
    <property type="entry name" value="Glycosyl_transferase_4"/>
</dbReference>
<keyword evidence="8 12" id="KW-0448">Lipopolysaccharide biosynthesis</keyword>
<evidence type="ECO:0000256" key="2">
    <source>
        <dbReference type="ARBA" id="ARBA00022475"/>
    </source>
</evidence>
<comment type="pathway">
    <text evidence="12">Bacterial outer membrane biogenesis; enterobacterial common antigen biosynthesis.</text>
</comment>
<feature type="transmembrane region" description="Helical" evidence="12">
    <location>
        <begin position="294"/>
        <end position="314"/>
    </location>
</feature>
<dbReference type="EMBL" id="JBHUCJ010000120">
    <property type="protein sequence ID" value="MFD3226924.1"/>
    <property type="molecule type" value="Genomic_DNA"/>
</dbReference>
<dbReference type="PROSITE" id="PS01348">
    <property type="entry name" value="MRAY_2"/>
    <property type="match status" value="1"/>
</dbReference>
<keyword evidence="4 12" id="KW-0328">Glycosyltransferase</keyword>
<evidence type="ECO:0000256" key="11">
    <source>
        <dbReference type="ARBA" id="ARBA00023211"/>
    </source>
</evidence>
<protein>
    <recommendedName>
        <fullName evidence="12">Undecaprenyl-phosphate alpha-N-acetylglucosaminyl 1-phosphate transferase</fullName>
        <ecNumber evidence="12">2.7.8.33</ecNumber>
    </recommendedName>
    <alternativeName>
        <fullName evidence="12">UDP-GlcNAc:undecaprenyl-phosphate GlcNAc-1-phosphate transferase</fullName>
    </alternativeName>
    <alternativeName>
        <fullName evidence="12">Undecaprenyl-phosphate GlcNAc-1-phosphate transferase</fullName>
    </alternativeName>
</protein>
<evidence type="ECO:0000256" key="1">
    <source>
        <dbReference type="ARBA" id="ARBA00004651"/>
    </source>
</evidence>
<feature type="transmembrane region" description="Helical" evidence="12">
    <location>
        <begin position="162"/>
        <end position="181"/>
    </location>
</feature>
<evidence type="ECO:0000256" key="6">
    <source>
        <dbReference type="ARBA" id="ARBA00022692"/>
    </source>
</evidence>
<dbReference type="InterPro" id="IPR012750">
    <property type="entry name" value="ECA_WecA-rel"/>
</dbReference>
<evidence type="ECO:0000256" key="10">
    <source>
        <dbReference type="ARBA" id="ARBA00023136"/>
    </source>
</evidence>
<keyword evidence="7 12" id="KW-0460">Magnesium</keyword>
<dbReference type="PANTHER" id="PTHR22926:SF3">
    <property type="entry name" value="UNDECAPRENYL-PHOSPHATE ALPHA-N-ACETYLGLUCOSAMINYL 1-PHOSPHATE TRANSFERASE"/>
    <property type="match status" value="1"/>
</dbReference>
<comment type="subcellular location">
    <subcellularLocation>
        <location evidence="12">Cell inner membrane</location>
        <topology evidence="12">Multi-pass membrane protein</topology>
    </subcellularLocation>
    <subcellularLocation>
        <location evidence="1">Cell membrane</location>
        <topology evidence="1">Multi-pass membrane protein</topology>
    </subcellularLocation>
</comment>
<keyword evidence="5 12" id="KW-0808">Transferase</keyword>
<keyword evidence="6 12" id="KW-0812">Transmembrane</keyword>
<comment type="similarity">
    <text evidence="12">Belongs to the glycosyltransferase 4 family. WecA subfamily.</text>
</comment>
<evidence type="ECO:0000256" key="3">
    <source>
        <dbReference type="ARBA" id="ARBA00022519"/>
    </source>
</evidence>
<evidence type="ECO:0000256" key="8">
    <source>
        <dbReference type="ARBA" id="ARBA00022985"/>
    </source>
</evidence>
<dbReference type="Pfam" id="PF00953">
    <property type="entry name" value="Glycos_transf_4"/>
    <property type="match status" value="1"/>
</dbReference>
<keyword evidence="14" id="KW-1185">Reference proteome</keyword>
<dbReference type="InterPro" id="IPR018480">
    <property type="entry name" value="PNAcMuramoyl-5peptid_Trfase_CS"/>
</dbReference>
<evidence type="ECO:0000256" key="5">
    <source>
        <dbReference type="ARBA" id="ARBA00022679"/>
    </source>
</evidence>
<comment type="caution">
    <text evidence="13">The sequence shown here is derived from an EMBL/GenBank/DDBJ whole genome shotgun (WGS) entry which is preliminary data.</text>
</comment>
<feature type="transmembrane region" description="Helical" evidence="12">
    <location>
        <begin position="320"/>
        <end position="339"/>
    </location>
</feature>
<dbReference type="GeneID" id="95420173"/>
<evidence type="ECO:0000256" key="7">
    <source>
        <dbReference type="ARBA" id="ARBA00022842"/>
    </source>
</evidence>
<comment type="pathway">
    <text evidence="12">Bacterial outer membrane biogenesis; LPS O-antigen biosynthesis.</text>
</comment>
<accession>A0ABW6CJN8</accession>
<comment type="cofactor">
    <cofactor evidence="12">
        <name>Mg(2+)</name>
        <dbReference type="ChEBI" id="CHEBI:18420"/>
    </cofactor>
</comment>
<dbReference type="GO" id="GO:0036380">
    <property type="term" value="F:UDP-N-acetylglucosamine-undecaprenyl-phosphate N-acetylglucosaminephosphotransferase activity"/>
    <property type="evidence" value="ECO:0007669"/>
    <property type="project" value="UniProtKB-EC"/>
</dbReference>
<keyword evidence="2 12" id="KW-1003">Cell membrane</keyword>
<dbReference type="PANTHER" id="PTHR22926">
    <property type="entry name" value="PHOSPHO-N-ACETYLMURAMOYL-PENTAPEPTIDE-TRANSFERASE"/>
    <property type="match status" value="1"/>
</dbReference>